<keyword evidence="4 5" id="KW-0472">Membrane</keyword>
<protein>
    <submittedName>
        <fullName evidence="6">Glucose-6-phosphate translocase</fullName>
    </submittedName>
</protein>
<name>A0A0B2UXB0_TOXCA</name>
<dbReference type="AlphaFoldDB" id="A0A0B2UXB0"/>
<feature type="transmembrane region" description="Helical" evidence="5">
    <location>
        <begin position="255"/>
        <end position="275"/>
    </location>
</feature>
<dbReference type="InterPro" id="IPR011701">
    <property type="entry name" value="MFS"/>
</dbReference>
<feature type="transmembrane region" description="Helical" evidence="5">
    <location>
        <begin position="7"/>
        <end position="25"/>
    </location>
</feature>
<dbReference type="InterPro" id="IPR036259">
    <property type="entry name" value="MFS_trans_sf"/>
</dbReference>
<dbReference type="Proteomes" id="UP000031036">
    <property type="component" value="Unassembled WGS sequence"/>
</dbReference>
<evidence type="ECO:0000313" key="7">
    <source>
        <dbReference type="Proteomes" id="UP000031036"/>
    </source>
</evidence>
<comment type="caution">
    <text evidence="6">The sequence shown here is derived from an EMBL/GenBank/DDBJ whole genome shotgun (WGS) entry which is preliminary data.</text>
</comment>
<dbReference type="PANTHER" id="PTHR43826:SF3">
    <property type="entry name" value="GLUCOSE-6-PHOSPHATE EXCHANGER SLC37A4"/>
    <property type="match status" value="1"/>
</dbReference>
<feature type="transmembrane region" description="Helical" evidence="5">
    <location>
        <begin position="165"/>
        <end position="185"/>
    </location>
</feature>
<dbReference type="GO" id="GO:0061513">
    <property type="term" value="F:glucose 6-phosphate:phosphate antiporter activity"/>
    <property type="evidence" value="ECO:0007669"/>
    <property type="project" value="TreeGrafter"/>
</dbReference>
<sequence>MKLERRWQLFWLLFVSYVFCVYFRKLFSLLLPSIVRDVTLTKDEMGFIVSTQYAAYAVGKLFFGIASDLASPTVIVVVGLVGIILSMHVMAVSTTLWHFLISATINGFLQGSGWPAIVRITRQMFSVAEFGRTYTILACTNNVAGFIGPLSLVLPWRQTTFLTALYYSFTMASRAIAETWIPIFVSERLSELDALRASFFFETGGLFGSIISGVFCDFLCAYFSIDHSRLLSGIFCTISMFVAVIAVFWLEWVFFSGFMFGFFVYASINIWGIVSSDLADDSIAGRCGAFVNFISSSFAAFAGAPLAWLIDCYGYSVLPMLSVSCIIVSLAVYRLQQNRSLHICDTKTA</sequence>
<organism evidence="6 7">
    <name type="scientific">Toxocara canis</name>
    <name type="common">Canine roundworm</name>
    <dbReference type="NCBI Taxonomy" id="6265"/>
    <lineage>
        <taxon>Eukaryota</taxon>
        <taxon>Metazoa</taxon>
        <taxon>Ecdysozoa</taxon>
        <taxon>Nematoda</taxon>
        <taxon>Chromadorea</taxon>
        <taxon>Rhabditida</taxon>
        <taxon>Spirurina</taxon>
        <taxon>Ascaridomorpha</taxon>
        <taxon>Ascaridoidea</taxon>
        <taxon>Toxocaridae</taxon>
        <taxon>Toxocara</taxon>
    </lineage>
</organism>
<keyword evidence="3 5" id="KW-1133">Transmembrane helix</keyword>
<dbReference type="InterPro" id="IPR051337">
    <property type="entry name" value="OPA_Antiporter"/>
</dbReference>
<feature type="transmembrane region" description="Helical" evidence="5">
    <location>
        <begin position="230"/>
        <end position="249"/>
    </location>
</feature>
<feature type="transmembrane region" description="Helical" evidence="5">
    <location>
        <begin position="287"/>
        <end position="307"/>
    </location>
</feature>
<dbReference type="EMBL" id="JPKZ01003062">
    <property type="protein sequence ID" value="KHN73727.1"/>
    <property type="molecule type" value="Genomic_DNA"/>
</dbReference>
<dbReference type="SUPFAM" id="SSF103473">
    <property type="entry name" value="MFS general substrate transporter"/>
    <property type="match status" value="1"/>
</dbReference>
<accession>A0A0B2UXB0</accession>
<feature type="transmembrane region" description="Helical" evidence="5">
    <location>
        <begin position="313"/>
        <end position="333"/>
    </location>
</feature>
<dbReference type="OMA" id="HLWQMLI"/>
<dbReference type="STRING" id="6265.A0A0B2UXB0"/>
<gene>
    <name evidence="6" type="primary">SLC37A4</name>
    <name evidence="6" type="ORF">Tcan_03887</name>
</gene>
<evidence type="ECO:0000256" key="1">
    <source>
        <dbReference type="ARBA" id="ARBA00004127"/>
    </source>
</evidence>
<dbReference type="Gene3D" id="1.20.1250.20">
    <property type="entry name" value="MFS general substrate transporter like domains"/>
    <property type="match status" value="2"/>
</dbReference>
<evidence type="ECO:0000256" key="2">
    <source>
        <dbReference type="ARBA" id="ARBA00022692"/>
    </source>
</evidence>
<feature type="transmembrane region" description="Helical" evidence="5">
    <location>
        <begin position="134"/>
        <end position="153"/>
    </location>
</feature>
<dbReference type="GO" id="GO:0035435">
    <property type="term" value="P:phosphate ion transmembrane transport"/>
    <property type="evidence" value="ECO:0007669"/>
    <property type="project" value="TreeGrafter"/>
</dbReference>
<keyword evidence="7" id="KW-1185">Reference proteome</keyword>
<evidence type="ECO:0000256" key="3">
    <source>
        <dbReference type="ARBA" id="ARBA00022989"/>
    </source>
</evidence>
<dbReference type="OrthoDB" id="5840375at2759"/>
<comment type="subcellular location">
    <subcellularLocation>
        <location evidence="1">Endomembrane system</location>
        <topology evidence="1">Multi-pass membrane protein</topology>
    </subcellularLocation>
</comment>
<evidence type="ECO:0000256" key="5">
    <source>
        <dbReference type="SAM" id="Phobius"/>
    </source>
</evidence>
<reference evidence="6 7" key="1">
    <citation type="submission" date="2014-11" db="EMBL/GenBank/DDBJ databases">
        <title>Genetic blueprint of the zoonotic pathogen Toxocara canis.</title>
        <authorList>
            <person name="Zhu X.-Q."/>
            <person name="Korhonen P.K."/>
            <person name="Cai H."/>
            <person name="Young N.D."/>
            <person name="Nejsum P."/>
            <person name="von Samson-Himmelstjerna G."/>
            <person name="Boag P.R."/>
            <person name="Tan P."/>
            <person name="Li Q."/>
            <person name="Min J."/>
            <person name="Yang Y."/>
            <person name="Wang X."/>
            <person name="Fang X."/>
            <person name="Hall R.S."/>
            <person name="Hofmann A."/>
            <person name="Sternberg P.W."/>
            <person name="Jex A.R."/>
            <person name="Gasser R.B."/>
        </authorList>
    </citation>
    <scope>NUCLEOTIDE SEQUENCE [LARGE SCALE GENOMIC DNA]</scope>
    <source>
        <strain evidence="6">PN_DK_2014</strain>
    </source>
</reference>
<proteinExistence type="predicted"/>
<evidence type="ECO:0000313" key="6">
    <source>
        <dbReference type="EMBL" id="KHN73727.1"/>
    </source>
</evidence>
<keyword evidence="2 5" id="KW-0812">Transmembrane</keyword>
<dbReference type="PANTHER" id="PTHR43826">
    <property type="entry name" value="GLUCOSE-6-PHOSPHATE EXCHANGER SLC37A4"/>
    <property type="match status" value="1"/>
</dbReference>
<dbReference type="Pfam" id="PF07690">
    <property type="entry name" value="MFS_1"/>
    <property type="match status" value="1"/>
</dbReference>
<feature type="transmembrane region" description="Helical" evidence="5">
    <location>
        <begin position="205"/>
        <end position="223"/>
    </location>
</feature>
<dbReference type="GO" id="GO:0005789">
    <property type="term" value="C:endoplasmic reticulum membrane"/>
    <property type="evidence" value="ECO:0007669"/>
    <property type="project" value="TreeGrafter"/>
</dbReference>
<evidence type="ECO:0000256" key="4">
    <source>
        <dbReference type="ARBA" id="ARBA00023136"/>
    </source>
</evidence>